<feature type="transmembrane region" description="Helical" evidence="2">
    <location>
        <begin position="175"/>
        <end position="198"/>
    </location>
</feature>
<feature type="region of interest" description="Disordered" evidence="1">
    <location>
        <begin position="69"/>
        <end position="95"/>
    </location>
</feature>
<name>A0A6J3LW11_9PEZI</name>
<evidence type="ECO:0000313" key="3">
    <source>
        <dbReference type="Proteomes" id="UP000504637"/>
    </source>
</evidence>
<sequence length="204" mass="22713">MSHLKTSTFPGTYEILFDALDYEQAISIGELHQGSVRASNIPSPIPERLSFPSTLWPSRILLTTNSATSLLPSKSPSSSSNETLQEKLPNSKPGLLRHPIIARPSSIIITTPRSSSEKCEKQKRERKRVRFLDVETGLEIACCRSELETNEKIPSGFFLPDRVLLREIEEDEVRIWIFLVCLVAMVCFGLVVFVGAAGQGRRAS</sequence>
<dbReference type="Proteomes" id="UP000504637">
    <property type="component" value="Unplaced"/>
</dbReference>
<evidence type="ECO:0000256" key="1">
    <source>
        <dbReference type="SAM" id="MobiDB-lite"/>
    </source>
</evidence>
<evidence type="ECO:0000313" key="4">
    <source>
        <dbReference type="RefSeq" id="XP_033456996.1"/>
    </source>
</evidence>
<reference evidence="4" key="2">
    <citation type="submission" date="2020-04" db="EMBL/GenBank/DDBJ databases">
        <authorList>
            <consortium name="NCBI Genome Project"/>
        </authorList>
    </citation>
    <scope>NUCLEOTIDE SEQUENCE</scope>
    <source>
        <strain evidence="4">CBS 342.82</strain>
    </source>
</reference>
<keyword evidence="2" id="KW-0472">Membrane</keyword>
<accession>A0A6J3LW11</accession>
<evidence type="ECO:0000256" key="2">
    <source>
        <dbReference type="SAM" id="Phobius"/>
    </source>
</evidence>
<dbReference type="AlphaFoldDB" id="A0A6J3LW11"/>
<proteinExistence type="predicted"/>
<keyword evidence="3" id="KW-1185">Reference proteome</keyword>
<reference evidence="4" key="1">
    <citation type="submission" date="2020-01" db="EMBL/GenBank/DDBJ databases">
        <authorList>
            <consortium name="DOE Joint Genome Institute"/>
            <person name="Haridas S."/>
            <person name="Albert R."/>
            <person name="Binder M."/>
            <person name="Bloem J."/>
            <person name="Labutti K."/>
            <person name="Salamov A."/>
            <person name="Andreopoulos B."/>
            <person name="Baker S.E."/>
            <person name="Barry K."/>
            <person name="Bills G."/>
            <person name="Bluhm B.H."/>
            <person name="Cannon C."/>
            <person name="Castanera R."/>
            <person name="Culley D.E."/>
            <person name="Daum C."/>
            <person name="Ezra D."/>
            <person name="Gonzalez J.B."/>
            <person name="Henrissat B."/>
            <person name="Kuo A."/>
            <person name="Liang C."/>
            <person name="Lipzen A."/>
            <person name="Lutzoni F."/>
            <person name="Magnuson J."/>
            <person name="Mondo S."/>
            <person name="Nolan M."/>
            <person name="Ohm R."/>
            <person name="Pangilinan J."/>
            <person name="Park H.-J."/>
            <person name="Ramirez L."/>
            <person name="Alfaro M."/>
            <person name="Sun H."/>
            <person name="Tritt A."/>
            <person name="Yoshinaga Y."/>
            <person name="Zwiers L.-H."/>
            <person name="Turgeon B.G."/>
            <person name="Goodwin S.B."/>
            <person name="Spatafora J.W."/>
            <person name="Crous P.W."/>
            <person name="Grigoriev I.V."/>
        </authorList>
    </citation>
    <scope>NUCLEOTIDE SEQUENCE</scope>
    <source>
        <strain evidence="4">CBS 342.82</strain>
    </source>
</reference>
<protein>
    <submittedName>
        <fullName evidence="4">Uncharacterized protein</fullName>
    </submittedName>
</protein>
<keyword evidence="2" id="KW-0812">Transmembrane</keyword>
<reference evidence="4" key="3">
    <citation type="submission" date="2025-08" db="UniProtKB">
        <authorList>
            <consortium name="RefSeq"/>
        </authorList>
    </citation>
    <scope>IDENTIFICATION</scope>
    <source>
        <strain evidence="4">CBS 342.82</strain>
    </source>
</reference>
<feature type="compositionally biased region" description="Low complexity" evidence="1">
    <location>
        <begin position="69"/>
        <end position="80"/>
    </location>
</feature>
<dbReference type="RefSeq" id="XP_033456996.1">
    <property type="nucleotide sequence ID" value="XM_033605621.1"/>
</dbReference>
<organism evidence="4">
    <name type="scientific">Dissoconium aciculare CBS 342.82</name>
    <dbReference type="NCBI Taxonomy" id="1314786"/>
    <lineage>
        <taxon>Eukaryota</taxon>
        <taxon>Fungi</taxon>
        <taxon>Dikarya</taxon>
        <taxon>Ascomycota</taxon>
        <taxon>Pezizomycotina</taxon>
        <taxon>Dothideomycetes</taxon>
        <taxon>Dothideomycetidae</taxon>
        <taxon>Mycosphaerellales</taxon>
        <taxon>Dissoconiaceae</taxon>
        <taxon>Dissoconium</taxon>
    </lineage>
</organism>
<dbReference type="GeneID" id="54363421"/>
<gene>
    <name evidence="4" type="ORF">K489DRAFT_383513</name>
</gene>
<keyword evidence="2" id="KW-1133">Transmembrane helix</keyword>